<dbReference type="STRING" id="1909395.BKM31_25560"/>
<comment type="similarity">
    <text evidence="1">Belongs to the peptidase S45 family.</text>
</comment>
<dbReference type="SUPFAM" id="SSF56235">
    <property type="entry name" value="N-terminal nucleophile aminohydrolases (Ntn hydrolases)"/>
    <property type="match status" value="1"/>
</dbReference>
<dbReference type="Gene3D" id="1.10.439.10">
    <property type="entry name" value="Penicillin Amidohydrolase, domain 1"/>
    <property type="match status" value="1"/>
</dbReference>
<name>A0A1V0A2D3_9ACTN</name>
<gene>
    <name evidence="7" type="ORF">BKM31_25560</name>
</gene>
<evidence type="ECO:0000256" key="1">
    <source>
        <dbReference type="ARBA" id="ARBA00006586"/>
    </source>
</evidence>
<protein>
    <submittedName>
        <fullName evidence="7">Peptidase S45</fullName>
    </submittedName>
</protein>
<dbReference type="OrthoDB" id="4759017at2"/>
<sequence length="779" mass="83757">MKLLSMVTALSLAATSLVNAPTAAARYTAEIRRTEYGIPHVTAKDHGGLGFGYGYAFAQDNLCVLASWVITLRGERSRTFGPKEQSDDAVRPVDNLTSDVYYRGVAASGVIRRVLAQPPPLGPSAELRELVAGYVAGYNRYLEETGVANLPDPACRGKSWVGPITADDIWANLLDLNRMAGSSPLKEAIAGGEEPEKTGAPEKTGGPEKAGKPEEAAAPAPPGSNGWALGRRATRSGHGMLLADPHFPWTGIRRFYQVQLTIPGVLDVSGGSLYGTPVVQIGHNARVAWTHTVSHAQRYTLYRLKLAGDGAYLVDGRAEPIGRQVVEVPLQDGTVARRTLYTSRYGPVLAAGRGDGYAYALADVNAANLRSADEWLAMGKARDVAGLRAAQDAHQGMAFVYTLATDVSGSATFADASAVPHVTDAQAERCTVPSPDPSLEAYVLDGSTSACLWGRDRDAVVPGIFGPAAQPRLTRADYVANSNNSPWMTNPAAPLTSYAKVWGPSRTDVEPRPRVSLDMIARRLSGADGLGAPGFTLETLQATAQGKRNLTFEMMRADVAAICRAHPSATASDGRRVDLRQACRTLAAWDGRATLDGAGAILWREFYTGLERPHKPGEPFQQWWKVPFDPEHPLTTPRGLKRDDPYVLRSLADVVQRFVSDGIPLTLTPGQAQRYASVAIPGCTEAEGCFDRIRSRGRLGADGRYPDVDTGSSFMMAVELTPSGPRTRTILTYSLSANASSPHHADQTALFSRGQWVTERFTEAEIRADPRLRVTTVRG</sequence>
<dbReference type="Proteomes" id="UP000190797">
    <property type="component" value="Chromosome"/>
</dbReference>
<dbReference type="InterPro" id="IPR043146">
    <property type="entry name" value="Penicillin_amidase_N_B-knob"/>
</dbReference>
<proteinExistence type="inferred from homology"/>
<dbReference type="AlphaFoldDB" id="A0A1V0A2D3"/>
<dbReference type="Gene3D" id="1.10.1400.10">
    <property type="match status" value="1"/>
</dbReference>
<evidence type="ECO:0000313" key="8">
    <source>
        <dbReference type="Proteomes" id="UP000190797"/>
    </source>
</evidence>
<dbReference type="PANTHER" id="PTHR34218">
    <property type="entry name" value="PEPTIDASE S45 PENICILLIN AMIDASE"/>
    <property type="match status" value="1"/>
</dbReference>
<evidence type="ECO:0000256" key="6">
    <source>
        <dbReference type="SAM" id="SignalP"/>
    </source>
</evidence>
<dbReference type="EMBL" id="CP017717">
    <property type="protein sequence ID" value="AQZ64381.1"/>
    <property type="molecule type" value="Genomic_DNA"/>
</dbReference>
<dbReference type="InterPro" id="IPR002692">
    <property type="entry name" value="S45"/>
</dbReference>
<keyword evidence="2 6" id="KW-0732">Signal</keyword>
<dbReference type="InterPro" id="IPR029055">
    <property type="entry name" value="Ntn_hydrolases_N"/>
</dbReference>
<dbReference type="KEGG" id="noa:BKM31_25560"/>
<dbReference type="Gene3D" id="2.30.120.10">
    <property type="match status" value="1"/>
</dbReference>
<feature type="region of interest" description="Disordered" evidence="5">
    <location>
        <begin position="188"/>
        <end position="231"/>
    </location>
</feature>
<dbReference type="GO" id="GO:0017000">
    <property type="term" value="P:antibiotic biosynthetic process"/>
    <property type="evidence" value="ECO:0007669"/>
    <property type="project" value="InterPro"/>
</dbReference>
<evidence type="ECO:0000256" key="5">
    <source>
        <dbReference type="SAM" id="MobiDB-lite"/>
    </source>
</evidence>
<keyword evidence="8" id="KW-1185">Reference proteome</keyword>
<dbReference type="InterPro" id="IPR023343">
    <property type="entry name" value="Penicillin_amidase_dom1"/>
</dbReference>
<dbReference type="RefSeq" id="WP_080040582.1">
    <property type="nucleotide sequence ID" value="NZ_CP017717.1"/>
</dbReference>
<dbReference type="GO" id="GO:0016811">
    <property type="term" value="F:hydrolase activity, acting on carbon-nitrogen (but not peptide) bonds, in linear amides"/>
    <property type="evidence" value="ECO:0007669"/>
    <property type="project" value="InterPro"/>
</dbReference>
<feature type="signal peptide" evidence="6">
    <location>
        <begin position="1"/>
        <end position="20"/>
    </location>
</feature>
<keyword evidence="3" id="KW-0378">Hydrolase</keyword>
<dbReference type="InterPro" id="IPR043147">
    <property type="entry name" value="Penicillin_amidase_A-knob"/>
</dbReference>
<dbReference type="Pfam" id="PF01804">
    <property type="entry name" value="Penicil_amidase"/>
    <property type="match status" value="1"/>
</dbReference>
<evidence type="ECO:0000313" key="7">
    <source>
        <dbReference type="EMBL" id="AQZ64381.1"/>
    </source>
</evidence>
<evidence type="ECO:0000256" key="3">
    <source>
        <dbReference type="ARBA" id="ARBA00022801"/>
    </source>
</evidence>
<reference evidence="8" key="1">
    <citation type="journal article" date="2017" name="Med. Chem. Commun.">
        <title>Nonomuraea sp. ATCC 55076 harbours the largest actinomycete chromosome to date and the kistamicin biosynthetic gene cluster.</title>
        <authorList>
            <person name="Nazari B."/>
            <person name="Forneris C.C."/>
            <person name="Gibson M.I."/>
            <person name="Moon K."/>
            <person name="Schramma K.R."/>
            <person name="Seyedsayamdost M.R."/>
        </authorList>
    </citation>
    <scope>NUCLEOTIDE SEQUENCE [LARGE SCALE GENOMIC DNA]</scope>
    <source>
        <strain evidence="8">ATCC 55076</strain>
    </source>
</reference>
<feature type="chain" id="PRO_5038546301" evidence="6">
    <location>
        <begin position="21"/>
        <end position="779"/>
    </location>
</feature>
<dbReference type="PANTHER" id="PTHR34218:SF3">
    <property type="entry name" value="ACYL-HOMOSERINE LACTONE ACYLASE PVDQ"/>
    <property type="match status" value="1"/>
</dbReference>
<feature type="compositionally biased region" description="Basic and acidic residues" evidence="5">
    <location>
        <begin position="194"/>
        <end position="215"/>
    </location>
</feature>
<evidence type="ECO:0000256" key="4">
    <source>
        <dbReference type="ARBA" id="ARBA00023145"/>
    </source>
</evidence>
<accession>A0A1V0A2D3</accession>
<keyword evidence="4" id="KW-0865">Zymogen</keyword>
<organism evidence="7 8">
    <name type="scientific">[Actinomadura] parvosata subsp. kistnae</name>
    <dbReference type="NCBI Taxonomy" id="1909395"/>
    <lineage>
        <taxon>Bacteria</taxon>
        <taxon>Bacillati</taxon>
        <taxon>Actinomycetota</taxon>
        <taxon>Actinomycetes</taxon>
        <taxon>Streptosporangiales</taxon>
        <taxon>Streptosporangiaceae</taxon>
        <taxon>Nonomuraea</taxon>
    </lineage>
</organism>
<evidence type="ECO:0000256" key="2">
    <source>
        <dbReference type="ARBA" id="ARBA00022729"/>
    </source>
</evidence>
<dbReference type="Gene3D" id="3.60.20.10">
    <property type="entry name" value="Glutamine Phosphoribosylpyrophosphate, subunit 1, domain 1"/>
    <property type="match status" value="1"/>
</dbReference>